<evidence type="ECO:0000313" key="3">
    <source>
        <dbReference type="Proteomes" id="UP001213799"/>
    </source>
</evidence>
<reference evidence="2" key="1">
    <citation type="journal article" date="2023" name="IMA Fungus">
        <title>Comparative genomic study of the Penicillium genus elucidates a diverse pangenome and 15 lateral gene transfer events.</title>
        <authorList>
            <person name="Petersen C."/>
            <person name="Sorensen T."/>
            <person name="Nielsen M.R."/>
            <person name="Sondergaard T.E."/>
            <person name="Sorensen J.L."/>
            <person name="Fitzpatrick D.A."/>
            <person name="Frisvad J.C."/>
            <person name="Nielsen K.L."/>
        </authorList>
    </citation>
    <scope>NUCLEOTIDE SEQUENCE</scope>
    <source>
        <strain evidence="2">IBT 12815</strain>
    </source>
</reference>
<keyword evidence="1" id="KW-0472">Membrane</keyword>
<dbReference type="AlphaFoldDB" id="A0AAD6DZU1"/>
<dbReference type="GeneID" id="81589276"/>
<sequence length="97" mass="11059">MTVAVGSKTPLILQIPQLAHRLIFSFPSTRPICFPAFFLRDILDYHPFLFFGARVVVLFCVCFHRSREFKLQLPVPLRRSSSTSSANKMYLVAGQRG</sequence>
<evidence type="ECO:0000313" key="2">
    <source>
        <dbReference type="EMBL" id="KAJ5597895.1"/>
    </source>
</evidence>
<proteinExistence type="predicted"/>
<feature type="transmembrane region" description="Helical" evidence="1">
    <location>
        <begin position="45"/>
        <end position="63"/>
    </location>
</feature>
<evidence type="ECO:0000256" key="1">
    <source>
        <dbReference type="SAM" id="Phobius"/>
    </source>
</evidence>
<keyword evidence="1" id="KW-0812">Transmembrane</keyword>
<dbReference type="RefSeq" id="XP_056751110.1">
    <property type="nucleotide sequence ID" value="XM_056899034.1"/>
</dbReference>
<organism evidence="2 3">
    <name type="scientific">Penicillium hordei</name>
    <dbReference type="NCBI Taxonomy" id="40994"/>
    <lineage>
        <taxon>Eukaryota</taxon>
        <taxon>Fungi</taxon>
        <taxon>Dikarya</taxon>
        <taxon>Ascomycota</taxon>
        <taxon>Pezizomycotina</taxon>
        <taxon>Eurotiomycetes</taxon>
        <taxon>Eurotiomycetidae</taxon>
        <taxon>Eurotiales</taxon>
        <taxon>Aspergillaceae</taxon>
        <taxon>Penicillium</taxon>
    </lineage>
</organism>
<keyword evidence="1" id="KW-1133">Transmembrane helix</keyword>
<keyword evidence="3" id="KW-1185">Reference proteome</keyword>
<accession>A0AAD6DZU1</accession>
<comment type="caution">
    <text evidence="2">The sequence shown here is derived from an EMBL/GenBank/DDBJ whole genome shotgun (WGS) entry which is preliminary data.</text>
</comment>
<dbReference type="Proteomes" id="UP001213799">
    <property type="component" value="Unassembled WGS sequence"/>
</dbReference>
<dbReference type="EMBL" id="JAQJAE010000004">
    <property type="protein sequence ID" value="KAJ5597895.1"/>
    <property type="molecule type" value="Genomic_DNA"/>
</dbReference>
<gene>
    <name evidence="2" type="ORF">N7537_007979</name>
</gene>
<name>A0AAD6DZU1_9EURO</name>
<protein>
    <submittedName>
        <fullName evidence="2">Uncharacterized protein</fullName>
    </submittedName>
</protein>
<reference evidence="2" key="2">
    <citation type="submission" date="2023-01" db="EMBL/GenBank/DDBJ databases">
        <authorList>
            <person name="Petersen C."/>
        </authorList>
    </citation>
    <scope>NUCLEOTIDE SEQUENCE</scope>
    <source>
        <strain evidence="2">IBT 12815</strain>
    </source>
</reference>